<dbReference type="OrthoDB" id="32195at2"/>
<dbReference type="Proteomes" id="UP000490922">
    <property type="component" value="Unassembled WGS sequence"/>
</dbReference>
<dbReference type="Pfam" id="PF20464">
    <property type="entry name" value="MmeI_N"/>
    <property type="match status" value="1"/>
</dbReference>
<evidence type="ECO:0000256" key="3">
    <source>
        <dbReference type="ARBA" id="ARBA00022679"/>
    </source>
</evidence>
<dbReference type="GO" id="GO:0009007">
    <property type="term" value="F:site-specific DNA-methyltransferase (adenine-specific) activity"/>
    <property type="evidence" value="ECO:0007669"/>
    <property type="project" value="UniProtKB-EC"/>
</dbReference>
<dbReference type="Pfam" id="PF20467">
    <property type="entry name" value="MmeI_C"/>
    <property type="match status" value="1"/>
</dbReference>
<reference evidence="10 11" key="1">
    <citation type="submission" date="2019-09" db="EMBL/GenBank/DDBJ databases">
        <title>Flavobacterium sp. nov., isolated from glacier ice.</title>
        <authorList>
            <person name="Liu Q."/>
        </authorList>
    </citation>
    <scope>NUCLEOTIDE SEQUENCE [LARGE SCALE GENOMIC DNA]</scope>
    <source>
        <strain evidence="10 11">NBRC 112527</strain>
    </source>
</reference>
<feature type="domain" description="MmeI-like N-terminal" evidence="5">
    <location>
        <begin position="1"/>
        <end position="156"/>
    </location>
</feature>
<dbReference type="PANTHER" id="PTHR33841">
    <property type="entry name" value="DNA METHYLTRANSFERASE YEEA-RELATED"/>
    <property type="match status" value="1"/>
</dbReference>
<evidence type="ECO:0000313" key="11">
    <source>
        <dbReference type="Proteomes" id="UP000490922"/>
    </source>
</evidence>
<dbReference type="InterPro" id="IPR046820">
    <property type="entry name" value="MmeI_TRD"/>
</dbReference>
<evidence type="ECO:0000259" key="6">
    <source>
        <dbReference type="Pfam" id="PF20465"/>
    </source>
</evidence>
<dbReference type="EC" id="2.1.1.72" evidence="1"/>
<evidence type="ECO:0000256" key="2">
    <source>
        <dbReference type="ARBA" id="ARBA00022603"/>
    </source>
</evidence>
<dbReference type="GO" id="GO:0032259">
    <property type="term" value="P:methylation"/>
    <property type="evidence" value="ECO:0007669"/>
    <property type="project" value="UniProtKB-KW"/>
</dbReference>
<name>A0A7J5AKS3_9FLAO</name>
<comment type="catalytic activity">
    <reaction evidence="4">
        <text>a 2'-deoxyadenosine in DNA + S-adenosyl-L-methionine = an N(6)-methyl-2'-deoxyadenosine in DNA + S-adenosyl-L-homocysteine + H(+)</text>
        <dbReference type="Rhea" id="RHEA:15197"/>
        <dbReference type="Rhea" id="RHEA-COMP:12418"/>
        <dbReference type="Rhea" id="RHEA-COMP:12419"/>
        <dbReference type="ChEBI" id="CHEBI:15378"/>
        <dbReference type="ChEBI" id="CHEBI:57856"/>
        <dbReference type="ChEBI" id="CHEBI:59789"/>
        <dbReference type="ChEBI" id="CHEBI:90615"/>
        <dbReference type="ChEBI" id="CHEBI:90616"/>
        <dbReference type="EC" id="2.1.1.72"/>
    </reaction>
</comment>
<organism evidence="10 11">
    <name type="scientific">Flavobacterium luteum</name>
    <dbReference type="NCBI Taxonomy" id="2026654"/>
    <lineage>
        <taxon>Bacteria</taxon>
        <taxon>Pseudomonadati</taxon>
        <taxon>Bacteroidota</taxon>
        <taxon>Flavobacteriia</taxon>
        <taxon>Flavobacteriales</taxon>
        <taxon>Flavobacteriaceae</taxon>
        <taxon>Flavobacterium</taxon>
    </lineage>
</organism>
<dbReference type="Pfam" id="PF20466">
    <property type="entry name" value="MmeI_TRD"/>
    <property type="match status" value="1"/>
</dbReference>
<dbReference type="InterPro" id="IPR046817">
    <property type="entry name" value="MmeI_N"/>
</dbReference>
<dbReference type="PANTHER" id="PTHR33841:SF1">
    <property type="entry name" value="DNA METHYLTRANSFERASE A"/>
    <property type="match status" value="1"/>
</dbReference>
<dbReference type="RefSeq" id="WP_151106305.1">
    <property type="nucleotide sequence ID" value="NZ_WAEM01000001.1"/>
</dbReference>
<dbReference type="Pfam" id="PF20473">
    <property type="entry name" value="MmeI_Mtase"/>
    <property type="match status" value="1"/>
</dbReference>
<sequence>MNIAQIEQNLKNLLLNFNKETFIYEFLLAYGLPKSSITLLQKGNLNLSKVEGEISWKEKVFFKPVFNQDLHAVITQMQSQVKNKQRFVIVTDFKILLAIDTKTNDSLDIDFMALNKHFDFFMPWAGIEKATHKKETEADVKAAEKMAKLFDEIKKDNPDNSPDFIHSLNVFLSRLLFCYFAEDTEIFTKDLFSHSIKNHTQTDGSDLADYLDKLFTVMNLPPNDKARLALPDYLQKFPYVNGGLFAKPIKSPNFTRRSRQALLDSGSENWSKINPDIFGSMIQAVITPEHRGGLGMHYTSVPNIMKLIEPLFLNELNQEFTNAKHEPRKLNNLLARISKIKIFDPACGSGNFLIIAYKELRILEIKILQQLQTLQQAATGFEKYQEELELIPKTQLTLAAQYKQELFSRIELAQFYGIELDDFAHEIAILSLWLAQHQMNMGFKAVFGTTNPTLPLQAGGNIIHGNATRENWETVCPKKKDDEIYILGNPPFLGTRNQKKEHKEDMIFALKNVKNYKTLDYISCWFYKASNYIVNSNSKYAFVTTNSISQGDQVSVLWNTILLNNQLEIDFAHQSFKWENNAKANAGVTVLIIGLRNTNLNPKYLYNNDLKKSAKNINPYIVDGSNVIIGRLSKSISNFPKMIKGSIPADGGNLILNEFEFEELSKNKKINNVIKKFIGAQEIIDKVNRWCLYIDDERLEDLILIPEIKKRLDLVVKMREESTKLATQKLALYPHKFAEDRYFNQNCILIPCVTSEQRRYIPIDFVDKEPVIYASAQAIYNPEHYIFSIVTSSIHTIWIKAVCGSLETRIRYSSSLGYNTFPFPPISKSQKEELEQCVFRILEERENHSEKTLAQLYDPKDMPDGLREAHRLNDLAVERCYRSKPFDTDEERLEYLFKLYEQMIADENEKGTLFETEKKASKKKTKAK</sequence>
<evidence type="ECO:0000259" key="9">
    <source>
        <dbReference type="Pfam" id="PF20473"/>
    </source>
</evidence>
<dbReference type="InterPro" id="IPR046819">
    <property type="entry name" value="MmeI_hel"/>
</dbReference>
<gene>
    <name evidence="10" type="ORF">F6464_03255</name>
</gene>
<dbReference type="EMBL" id="WAEM01000001">
    <property type="protein sequence ID" value="KAB1158113.1"/>
    <property type="molecule type" value="Genomic_DNA"/>
</dbReference>
<proteinExistence type="predicted"/>
<evidence type="ECO:0000256" key="4">
    <source>
        <dbReference type="ARBA" id="ARBA00047942"/>
    </source>
</evidence>
<dbReference type="InterPro" id="IPR046818">
    <property type="entry name" value="MmeI_C"/>
</dbReference>
<keyword evidence="3 10" id="KW-0808">Transferase</keyword>
<comment type="caution">
    <text evidence="10">The sequence shown here is derived from an EMBL/GenBank/DDBJ whole genome shotgun (WGS) entry which is preliminary data.</text>
</comment>
<dbReference type="SUPFAM" id="SSF53335">
    <property type="entry name" value="S-adenosyl-L-methionine-dependent methyltransferases"/>
    <property type="match status" value="1"/>
</dbReference>
<keyword evidence="11" id="KW-1185">Reference proteome</keyword>
<dbReference type="InterPro" id="IPR050953">
    <property type="entry name" value="N4_N6_ade-DNA_methylase"/>
</dbReference>
<dbReference type="Gene3D" id="3.40.50.150">
    <property type="entry name" value="Vaccinia Virus protein VP39"/>
    <property type="match status" value="1"/>
</dbReference>
<dbReference type="AlphaFoldDB" id="A0A7J5AKS3"/>
<accession>A0A7J5AKS3</accession>
<evidence type="ECO:0000256" key="1">
    <source>
        <dbReference type="ARBA" id="ARBA00011900"/>
    </source>
</evidence>
<protein>
    <recommendedName>
        <fullName evidence="1">site-specific DNA-methyltransferase (adenine-specific)</fullName>
        <ecNumber evidence="1">2.1.1.72</ecNumber>
    </recommendedName>
</protein>
<evidence type="ECO:0000259" key="5">
    <source>
        <dbReference type="Pfam" id="PF20464"/>
    </source>
</evidence>
<feature type="domain" description="MmeI-like C-terminal" evidence="8">
    <location>
        <begin position="827"/>
        <end position="905"/>
    </location>
</feature>
<dbReference type="InterPro" id="IPR046816">
    <property type="entry name" value="MmeI_Mtase"/>
</dbReference>
<feature type="domain" description="MmeI-like target recognition" evidence="7">
    <location>
        <begin position="623"/>
        <end position="825"/>
    </location>
</feature>
<evidence type="ECO:0000313" key="10">
    <source>
        <dbReference type="EMBL" id="KAB1158113.1"/>
    </source>
</evidence>
<evidence type="ECO:0000259" key="7">
    <source>
        <dbReference type="Pfam" id="PF20466"/>
    </source>
</evidence>
<dbReference type="InterPro" id="IPR029063">
    <property type="entry name" value="SAM-dependent_MTases_sf"/>
</dbReference>
<feature type="domain" description="MmeI-like DNA-methyltransferase" evidence="9">
    <location>
        <begin position="321"/>
        <end position="606"/>
    </location>
</feature>
<dbReference type="Pfam" id="PF20465">
    <property type="entry name" value="MmeI_hel"/>
    <property type="match status" value="1"/>
</dbReference>
<feature type="domain" description="MmeI-like helicase spacer" evidence="6">
    <location>
        <begin position="166"/>
        <end position="245"/>
    </location>
</feature>
<evidence type="ECO:0000259" key="8">
    <source>
        <dbReference type="Pfam" id="PF20467"/>
    </source>
</evidence>
<keyword evidence="2 10" id="KW-0489">Methyltransferase</keyword>